<feature type="transmembrane region" description="Helical" evidence="1">
    <location>
        <begin position="323"/>
        <end position="340"/>
    </location>
</feature>
<evidence type="ECO:0000313" key="2">
    <source>
        <dbReference type="EMBL" id="GLJ75144.1"/>
    </source>
</evidence>
<dbReference type="EMBL" id="BSEN01000002">
    <property type="protein sequence ID" value="GLJ75144.1"/>
    <property type="molecule type" value="Genomic_DNA"/>
</dbReference>
<sequence length="444" mass="45669">MTTLRIAWLLTRRSAADRSTVALPLIAFTVVSALLLIVSGGGRAFFSWTGETAFLYQLLAVVALALLIVPLVALGGSAARLSARRRDDRLASLRLLGATPGMVTALTVIESTVLALAGALAGVVVYLACVPLVGLIPFRGEPLGADAVLLPPIVIAGAVVAIGALAAVSAVVGLRGVIVSPLGVRTRQTAPRMHWVRIVVGIAVIAVTFAAMSLLQLAAGFGIVLLVLAVGFGGTVAVLNLMGPWVLRLAASGQAKRAKTVTRLLAARSILESPKAAWRQVAGVAMTSFMAVFAGVGVALLGVMGDRADHDTVLLYADIRTGVIITVVASFLMVACSVGVNQASALLDRRALYVSLDRLGMPEQTMNAARSRAVLSPLRITTVGSAVTAAIVVFPLTGVALLTAPATLVMIAACLAAGILLVWLGLLATRPVLSRVLAEQAPSL</sequence>
<feature type="transmembrane region" description="Helical" evidence="1">
    <location>
        <begin position="408"/>
        <end position="428"/>
    </location>
</feature>
<organism evidence="2 3">
    <name type="scientific">Leifsonia poae</name>
    <dbReference type="NCBI Taxonomy" id="110933"/>
    <lineage>
        <taxon>Bacteria</taxon>
        <taxon>Bacillati</taxon>
        <taxon>Actinomycetota</taxon>
        <taxon>Actinomycetes</taxon>
        <taxon>Micrococcales</taxon>
        <taxon>Microbacteriaceae</taxon>
        <taxon>Leifsonia</taxon>
    </lineage>
</organism>
<comment type="caution">
    <text evidence="2">The sequence shown here is derived from an EMBL/GenBank/DDBJ whole genome shotgun (WGS) entry which is preliminary data.</text>
</comment>
<reference evidence="2" key="1">
    <citation type="journal article" date="2014" name="Int. J. Syst. Evol. Microbiol.">
        <title>Complete genome sequence of Corynebacterium casei LMG S-19264T (=DSM 44701T), isolated from a smear-ripened cheese.</title>
        <authorList>
            <consortium name="US DOE Joint Genome Institute (JGI-PGF)"/>
            <person name="Walter F."/>
            <person name="Albersmeier A."/>
            <person name="Kalinowski J."/>
            <person name="Ruckert C."/>
        </authorList>
    </citation>
    <scope>NUCLEOTIDE SEQUENCE</scope>
    <source>
        <strain evidence="2">VKM Ac-1401</strain>
    </source>
</reference>
<accession>A0A9W6H815</accession>
<feature type="transmembrane region" description="Helical" evidence="1">
    <location>
        <begin position="54"/>
        <end position="74"/>
    </location>
</feature>
<protein>
    <recommendedName>
        <fullName evidence="4">Permease</fullName>
    </recommendedName>
</protein>
<keyword evidence="3" id="KW-1185">Reference proteome</keyword>
<keyword evidence="1" id="KW-0812">Transmembrane</keyword>
<evidence type="ECO:0008006" key="4">
    <source>
        <dbReference type="Google" id="ProtNLM"/>
    </source>
</evidence>
<proteinExistence type="predicted"/>
<reference evidence="2" key="2">
    <citation type="submission" date="2023-01" db="EMBL/GenBank/DDBJ databases">
        <authorList>
            <person name="Sun Q."/>
            <person name="Evtushenko L."/>
        </authorList>
    </citation>
    <scope>NUCLEOTIDE SEQUENCE</scope>
    <source>
        <strain evidence="2">VKM Ac-1401</strain>
    </source>
</reference>
<feature type="transmembrane region" description="Helical" evidence="1">
    <location>
        <begin position="221"/>
        <end position="247"/>
    </location>
</feature>
<dbReference type="AlphaFoldDB" id="A0A9W6H815"/>
<feature type="transmembrane region" description="Helical" evidence="1">
    <location>
        <begin position="195"/>
        <end position="215"/>
    </location>
</feature>
<evidence type="ECO:0000256" key="1">
    <source>
        <dbReference type="SAM" id="Phobius"/>
    </source>
</evidence>
<gene>
    <name evidence="2" type="ORF">GCM10017584_07170</name>
</gene>
<feature type="transmembrane region" description="Helical" evidence="1">
    <location>
        <begin position="21"/>
        <end position="42"/>
    </location>
</feature>
<feature type="transmembrane region" description="Helical" evidence="1">
    <location>
        <begin position="148"/>
        <end position="174"/>
    </location>
</feature>
<dbReference type="RefSeq" id="WP_271175831.1">
    <property type="nucleotide sequence ID" value="NZ_BAAAJO010000001.1"/>
</dbReference>
<keyword evidence="1" id="KW-1133">Transmembrane helix</keyword>
<feature type="transmembrane region" description="Helical" evidence="1">
    <location>
        <begin position="380"/>
        <end position="402"/>
    </location>
</feature>
<evidence type="ECO:0000313" key="3">
    <source>
        <dbReference type="Proteomes" id="UP001142372"/>
    </source>
</evidence>
<feature type="transmembrane region" description="Helical" evidence="1">
    <location>
        <begin position="95"/>
        <end position="128"/>
    </location>
</feature>
<name>A0A9W6H815_9MICO</name>
<keyword evidence="1" id="KW-0472">Membrane</keyword>
<dbReference type="Proteomes" id="UP001142372">
    <property type="component" value="Unassembled WGS sequence"/>
</dbReference>
<feature type="transmembrane region" description="Helical" evidence="1">
    <location>
        <begin position="281"/>
        <end position="303"/>
    </location>
</feature>